<dbReference type="PROSITE" id="PS50011">
    <property type="entry name" value="PROTEIN_KINASE_DOM"/>
    <property type="match status" value="1"/>
</dbReference>
<dbReference type="PROSITE" id="PS00109">
    <property type="entry name" value="PROTEIN_KINASE_TYR"/>
    <property type="match status" value="1"/>
</dbReference>
<keyword evidence="2" id="KW-0808">Transferase</keyword>
<dbReference type="SUPFAM" id="SSF56112">
    <property type="entry name" value="Protein kinase-like (PK-like)"/>
    <property type="match status" value="1"/>
</dbReference>
<keyword evidence="3" id="KW-0547">Nucleotide-binding</keyword>
<dbReference type="PANTHER" id="PTHR45646">
    <property type="entry name" value="SERINE/THREONINE-PROTEIN KINASE DOA-RELATED"/>
    <property type="match status" value="1"/>
</dbReference>
<gene>
    <name evidence="8" type="primary">SRPK_3</name>
    <name evidence="8" type="ORF">Hypma_014125</name>
</gene>
<accession>A0A369KDB3</accession>
<keyword evidence="1" id="KW-0723">Serine/threonine-protein kinase</keyword>
<keyword evidence="9" id="KW-1185">Reference proteome</keyword>
<evidence type="ECO:0000313" key="8">
    <source>
        <dbReference type="EMBL" id="RDB29753.1"/>
    </source>
</evidence>
<dbReference type="InterPro" id="IPR008266">
    <property type="entry name" value="Tyr_kinase_AS"/>
</dbReference>
<comment type="caution">
    <text evidence="8">The sequence shown here is derived from an EMBL/GenBank/DDBJ whole genome shotgun (WGS) entry which is preliminary data.</text>
</comment>
<dbReference type="GO" id="GO:0005634">
    <property type="term" value="C:nucleus"/>
    <property type="evidence" value="ECO:0007669"/>
    <property type="project" value="TreeGrafter"/>
</dbReference>
<dbReference type="GO" id="GO:0005524">
    <property type="term" value="F:ATP binding"/>
    <property type="evidence" value="ECO:0007669"/>
    <property type="project" value="UniProtKB-KW"/>
</dbReference>
<protein>
    <submittedName>
        <fullName evidence="8">Serine/threonine-protein kinase SRPK</fullName>
    </submittedName>
</protein>
<organism evidence="8 9">
    <name type="scientific">Hypsizygus marmoreus</name>
    <name type="common">White beech mushroom</name>
    <name type="synonym">Agaricus marmoreus</name>
    <dbReference type="NCBI Taxonomy" id="39966"/>
    <lineage>
        <taxon>Eukaryota</taxon>
        <taxon>Fungi</taxon>
        <taxon>Dikarya</taxon>
        <taxon>Basidiomycota</taxon>
        <taxon>Agaricomycotina</taxon>
        <taxon>Agaricomycetes</taxon>
        <taxon>Agaricomycetidae</taxon>
        <taxon>Agaricales</taxon>
        <taxon>Tricholomatineae</taxon>
        <taxon>Lyophyllaceae</taxon>
        <taxon>Hypsizygus</taxon>
    </lineage>
</organism>
<feature type="domain" description="Protein kinase" evidence="7">
    <location>
        <begin position="39"/>
        <end position="430"/>
    </location>
</feature>
<dbReference type="OrthoDB" id="5979581at2759"/>
<dbReference type="Gene3D" id="3.30.200.20">
    <property type="entry name" value="Phosphorylase Kinase, domain 1"/>
    <property type="match status" value="1"/>
</dbReference>
<dbReference type="InterPro" id="IPR011009">
    <property type="entry name" value="Kinase-like_dom_sf"/>
</dbReference>
<dbReference type="InParanoid" id="A0A369KDB3"/>
<reference evidence="8" key="1">
    <citation type="submission" date="2018-04" db="EMBL/GenBank/DDBJ databases">
        <title>Whole genome sequencing of Hypsizygus marmoreus.</title>
        <authorList>
            <person name="Choi I.-G."/>
            <person name="Min B."/>
            <person name="Kim J.-G."/>
            <person name="Kim S."/>
            <person name="Oh Y.-L."/>
            <person name="Kong W.-S."/>
            <person name="Park H."/>
            <person name="Jeong J."/>
            <person name="Song E.-S."/>
        </authorList>
    </citation>
    <scope>NUCLEOTIDE SEQUENCE [LARGE SCALE GENOMIC DNA]</scope>
    <source>
        <strain evidence="8">51987-8</strain>
    </source>
</reference>
<dbReference type="EMBL" id="LUEZ02000009">
    <property type="protein sequence ID" value="RDB29753.1"/>
    <property type="molecule type" value="Genomic_DNA"/>
</dbReference>
<name>A0A369KDB3_HYPMA</name>
<evidence type="ECO:0000259" key="7">
    <source>
        <dbReference type="PROSITE" id="PS50011"/>
    </source>
</evidence>
<evidence type="ECO:0000313" key="9">
    <source>
        <dbReference type="Proteomes" id="UP000076154"/>
    </source>
</evidence>
<evidence type="ECO:0000256" key="4">
    <source>
        <dbReference type="ARBA" id="ARBA00022777"/>
    </source>
</evidence>
<dbReference type="STRING" id="39966.A0A369KDB3"/>
<dbReference type="Gene3D" id="1.10.510.10">
    <property type="entry name" value="Transferase(Phosphotransferase) domain 1"/>
    <property type="match status" value="1"/>
</dbReference>
<feature type="region of interest" description="Disordered" evidence="6">
    <location>
        <begin position="369"/>
        <end position="391"/>
    </location>
</feature>
<dbReference type="GO" id="GO:0043484">
    <property type="term" value="P:regulation of RNA splicing"/>
    <property type="evidence" value="ECO:0007669"/>
    <property type="project" value="TreeGrafter"/>
</dbReference>
<sequence>MAPSRFRPSRLDNIEYVEDYRPGGFHPVAIGDAFAQGRYRVVHKLGFGGSSTIWLARNRFGILVTLKVMRAEVSSKPVDEIPELAVPLKLSEYIQANGPVARSNIQTPEDHFTESGPNGSHLCLVYQLAGPSILSMSDSPGRVAGSRRLRKDLARNVAKQVARAVNLMHTAGFVHGDLTTSNILFRITENVQRWSDSEVYLNFGEPETEKLATRDGSPPGPHAPAQLIAPIENARLTDSTILQEDILLTDFGQSFSMIGPPKDYEPATVPHYQSPEARFEGRIGAPSDVWALACTIFQIRAGFPLFEAFLGGDDEILKEIVATLGKLPEPWWDAFENHHLWFDEDGMPKARELQQVLLPAEKTSIKQKLESVGGQDALPATGDDGPMMERPGTRLDKMEIQLLGDLLKKMLRYRPQGRIKMREVVAHPWFALE</sequence>
<proteinExistence type="predicted"/>
<keyword evidence="5" id="KW-0067">ATP-binding</keyword>
<dbReference type="SMART" id="SM00220">
    <property type="entry name" value="S_TKc"/>
    <property type="match status" value="1"/>
</dbReference>
<evidence type="ECO:0000256" key="3">
    <source>
        <dbReference type="ARBA" id="ARBA00022741"/>
    </source>
</evidence>
<evidence type="ECO:0000256" key="2">
    <source>
        <dbReference type="ARBA" id="ARBA00022679"/>
    </source>
</evidence>
<dbReference type="Proteomes" id="UP000076154">
    <property type="component" value="Unassembled WGS sequence"/>
</dbReference>
<evidence type="ECO:0000256" key="5">
    <source>
        <dbReference type="ARBA" id="ARBA00022840"/>
    </source>
</evidence>
<dbReference type="AlphaFoldDB" id="A0A369KDB3"/>
<evidence type="ECO:0000256" key="6">
    <source>
        <dbReference type="SAM" id="MobiDB-lite"/>
    </source>
</evidence>
<keyword evidence="4 8" id="KW-0418">Kinase</keyword>
<dbReference type="InterPro" id="IPR051175">
    <property type="entry name" value="CLK_kinases"/>
</dbReference>
<dbReference type="Pfam" id="PF00069">
    <property type="entry name" value="Pkinase"/>
    <property type="match status" value="2"/>
</dbReference>
<evidence type="ECO:0000256" key="1">
    <source>
        <dbReference type="ARBA" id="ARBA00022527"/>
    </source>
</evidence>
<dbReference type="GO" id="GO:0004674">
    <property type="term" value="F:protein serine/threonine kinase activity"/>
    <property type="evidence" value="ECO:0007669"/>
    <property type="project" value="UniProtKB-KW"/>
</dbReference>
<dbReference type="PANTHER" id="PTHR45646:SF11">
    <property type="entry name" value="SERINE_THREONINE-PROTEIN KINASE DOA"/>
    <property type="match status" value="1"/>
</dbReference>
<dbReference type="InterPro" id="IPR000719">
    <property type="entry name" value="Prot_kinase_dom"/>
</dbReference>